<evidence type="ECO:0000313" key="9">
    <source>
        <dbReference type="EMBL" id="KAL2862528.1"/>
    </source>
</evidence>
<reference evidence="9 10" key="1">
    <citation type="submission" date="2024-07" db="EMBL/GenBank/DDBJ databases">
        <title>Section-level genome sequencing and comparative genomics of Aspergillus sections Usti and Cavernicolus.</title>
        <authorList>
            <consortium name="Lawrence Berkeley National Laboratory"/>
            <person name="Nybo J.L."/>
            <person name="Vesth T.C."/>
            <person name="Theobald S."/>
            <person name="Frisvad J.C."/>
            <person name="Larsen T.O."/>
            <person name="Kjaerboelling I."/>
            <person name="Rothschild-Mancinelli K."/>
            <person name="Lyhne E.K."/>
            <person name="Kogle M.E."/>
            <person name="Barry K."/>
            <person name="Clum A."/>
            <person name="Na H."/>
            <person name="Ledsgaard L."/>
            <person name="Lin J."/>
            <person name="Lipzen A."/>
            <person name="Kuo A."/>
            <person name="Riley R."/>
            <person name="Mondo S."/>
            <person name="Labutti K."/>
            <person name="Haridas S."/>
            <person name="Pangalinan J."/>
            <person name="Salamov A.A."/>
            <person name="Simmons B.A."/>
            <person name="Magnuson J.K."/>
            <person name="Chen J."/>
            <person name="Drula E."/>
            <person name="Henrissat B."/>
            <person name="Wiebenga A."/>
            <person name="Lubbers R.J."/>
            <person name="Gomes A.C."/>
            <person name="Macurrencykelacurrency M.R."/>
            <person name="Stajich J."/>
            <person name="Grigoriev I.V."/>
            <person name="Mortensen U.H."/>
            <person name="De Vries R.P."/>
            <person name="Baker S.E."/>
            <person name="Andersen M.R."/>
        </authorList>
    </citation>
    <scope>NUCLEOTIDE SEQUENCE [LARGE SCALE GENOMIC DNA]</scope>
    <source>
        <strain evidence="9 10">CBS 449.75</strain>
    </source>
</reference>
<keyword evidence="5" id="KW-0804">Transcription</keyword>
<dbReference type="Proteomes" id="UP001610432">
    <property type="component" value="Unassembled WGS sequence"/>
</dbReference>
<dbReference type="PROSITE" id="PS00463">
    <property type="entry name" value="ZN2_CY6_FUNGAL_1"/>
    <property type="match status" value="1"/>
</dbReference>
<evidence type="ECO:0000313" key="10">
    <source>
        <dbReference type="Proteomes" id="UP001610432"/>
    </source>
</evidence>
<keyword evidence="2" id="KW-0479">Metal-binding</keyword>
<evidence type="ECO:0000256" key="1">
    <source>
        <dbReference type="ARBA" id="ARBA00004123"/>
    </source>
</evidence>
<dbReference type="GeneID" id="98148957"/>
<feature type="region of interest" description="Disordered" evidence="7">
    <location>
        <begin position="1"/>
        <end position="21"/>
    </location>
</feature>
<dbReference type="RefSeq" id="XP_070881507.1">
    <property type="nucleotide sequence ID" value="XM_071033885.1"/>
</dbReference>
<dbReference type="PROSITE" id="PS50048">
    <property type="entry name" value="ZN2_CY6_FUNGAL_2"/>
    <property type="match status" value="1"/>
</dbReference>
<dbReference type="InterPro" id="IPR007219">
    <property type="entry name" value="XnlR_reg_dom"/>
</dbReference>
<evidence type="ECO:0000256" key="3">
    <source>
        <dbReference type="ARBA" id="ARBA00023015"/>
    </source>
</evidence>
<dbReference type="SUPFAM" id="SSF57701">
    <property type="entry name" value="Zn2/Cys6 DNA-binding domain"/>
    <property type="match status" value="1"/>
</dbReference>
<dbReference type="Pfam" id="PF04082">
    <property type="entry name" value="Fungal_trans"/>
    <property type="match status" value="1"/>
</dbReference>
<evidence type="ECO:0000256" key="6">
    <source>
        <dbReference type="ARBA" id="ARBA00023242"/>
    </source>
</evidence>
<name>A0ABR4LGG4_9EURO</name>
<dbReference type="EMBL" id="JBFXLQ010000066">
    <property type="protein sequence ID" value="KAL2862528.1"/>
    <property type="molecule type" value="Genomic_DNA"/>
</dbReference>
<dbReference type="InterPro" id="IPR036864">
    <property type="entry name" value="Zn2-C6_fun-type_DNA-bd_sf"/>
</dbReference>
<keyword evidence="4" id="KW-0238">DNA-binding</keyword>
<evidence type="ECO:0000256" key="4">
    <source>
        <dbReference type="ARBA" id="ARBA00023125"/>
    </source>
</evidence>
<dbReference type="InterPro" id="IPR050613">
    <property type="entry name" value="Sec_Metabolite_Reg"/>
</dbReference>
<gene>
    <name evidence="9" type="ORF">BJX67DRAFT_385550</name>
</gene>
<evidence type="ECO:0000259" key="8">
    <source>
        <dbReference type="PROSITE" id="PS50048"/>
    </source>
</evidence>
<sequence length="652" mass="73176">MSFPHDSGDLTAPPDSLRPAASRKRVERSCLLCHRRKIRCDKKSPCSTCTRMGILCCYPGPEETPRRPHRTTISDVLARVARLERTVRALSRDSAHYDSVEPSIPVAQASPETAIASGGSGHTSGGVLVRGKRSSHYFDEILLSRVLEEEREMQYMLSNESEDRFSDSLNISGILISSPTAESLLFEPTKWQATQLWQTFVNNVNPLTKILHIPTAQASVFGAINDADGTVEDMSALLFAIFYAATTTLGEDDVGALLGHDKRTALSVFKLRFEQSLGRVNILDNPSLLSLQALAIYLLSARAHKAGRSVWVLNGLAIRLAQSIGLHRDGKSLNLSPFDSEMRRRLWWHLWAKDGRALEDHGITTPNYDFPSDIDIPLNVDDNELDPEMSELPPSKAKWSEMTYPLIVIKANHALQEFYRMAKPSSTHHSNEPARKEAVGRLTAHIEEYTKNCNPNIPIQRATMLFTRIILRKLDFVSHQQLMNHSSPKAEDRKTHATEANLVSACEILELDLQIRSDDLLRGFRWAFEAYPQYHLLLYVLWHLGVKPSGPNVDRAWRAVEASFGHESTNRRDIITVTGPKFEILEMLRKKAMRFRQTANHGDFTPTGDTSDLASFAVPPDATMDWAQYSTFPDWNTLVDDFNMHPQASGAG</sequence>
<dbReference type="SMART" id="SM00066">
    <property type="entry name" value="GAL4"/>
    <property type="match status" value="1"/>
</dbReference>
<dbReference type="SMART" id="SM00906">
    <property type="entry name" value="Fungal_trans"/>
    <property type="match status" value="1"/>
</dbReference>
<keyword evidence="10" id="KW-1185">Reference proteome</keyword>
<dbReference type="PANTHER" id="PTHR31001:SF57">
    <property type="entry name" value="ZN(II)2CYS6 TRANSCRIPTION FACTOR (EUROFUNG)"/>
    <property type="match status" value="1"/>
</dbReference>
<keyword evidence="3" id="KW-0805">Transcription regulation</keyword>
<comment type="subcellular location">
    <subcellularLocation>
        <location evidence="1">Nucleus</location>
    </subcellularLocation>
</comment>
<dbReference type="InterPro" id="IPR001138">
    <property type="entry name" value="Zn2Cys6_DnaBD"/>
</dbReference>
<feature type="domain" description="Zn(2)-C6 fungal-type" evidence="8">
    <location>
        <begin position="29"/>
        <end position="58"/>
    </location>
</feature>
<evidence type="ECO:0000256" key="7">
    <source>
        <dbReference type="SAM" id="MobiDB-lite"/>
    </source>
</evidence>
<comment type="caution">
    <text evidence="9">The sequence shown here is derived from an EMBL/GenBank/DDBJ whole genome shotgun (WGS) entry which is preliminary data.</text>
</comment>
<protein>
    <recommendedName>
        <fullName evidence="8">Zn(2)-C6 fungal-type domain-containing protein</fullName>
    </recommendedName>
</protein>
<dbReference type="Pfam" id="PF00172">
    <property type="entry name" value="Zn_clus"/>
    <property type="match status" value="1"/>
</dbReference>
<proteinExistence type="predicted"/>
<dbReference type="CDD" id="cd12148">
    <property type="entry name" value="fungal_TF_MHR"/>
    <property type="match status" value="1"/>
</dbReference>
<evidence type="ECO:0000256" key="5">
    <source>
        <dbReference type="ARBA" id="ARBA00023163"/>
    </source>
</evidence>
<organism evidence="9 10">
    <name type="scientific">Aspergillus lucknowensis</name>
    <dbReference type="NCBI Taxonomy" id="176173"/>
    <lineage>
        <taxon>Eukaryota</taxon>
        <taxon>Fungi</taxon>
        <taxon>Dikarya</taxon>
        <taxon>Ascomycota</taxon>
        <taxon>Pezizomycotina</taxon>
        <taxon>Eurotiomycetes</taxon>
        <taxon>Eurotiomycetidae</taxon>
        <taxon>Eurotiales</taxon>
        <taxon>Aspergillaceae</taxon>
        <taxon>Aspergillus</taxon>
        <taxon>Aspergillus subgen. Nidulantes</taxon>
    </lineage>
</organism>
<evidence type="ECO:0000256" key="2">
    <source>
        <dbReference type="ARBA" id="ARBA00022723"/>
    </source>
</evidence>
<dbReference type="CDD" id="cd00067">
    <property type="entry name" value="GAL4"/>
    <property type="match status" value="1"/>
</dbReference>
<keyword evidence="6" id="KW-0539">Nucleus</keyword>
<dbReference type="Gene3D" id="4.10.240.10">
    <property type="entry name" value="Zn(2)-C6 fungal-type DNA-binding domain"/>
    <property type="match status" value="1"/>
</dbReference>
<dbReference type="PANTHER" id="PTHR31001">
    <property type="entry name" value="UNCHARACTERIZED TRANSCRIPTIONAL REGULATORY PROTEIN"/>
    <property type="match status" value="1"/>
</dbReference>
<accession>A0ABR4LGG4</accession>